<evidence type="ECO:0000256" key="2">
    <source>
        <dbReference type="ARBA" id="ARBA00022448"/>
    </source>
</evidence>
<evidence type="ECO:0000256" key="6">
    <source>
        <dbReference type="SAM" id="MobiDB-lite"/>
    </source>
</evidence>
<dbReference type="InterPro" id="IPR028565">
    <property type="entry name" value="MHD"/>
</dbReference>
<feature type="region of interest" description="Disordered" evidence="6">
    <location>
        <begin position="70"/>
        <end position="91"/>
    </location>
</feature>
<keyword evidence="2" id="KW-0813">Transport</keyword>
<dbReference type="FunFam" id="2.60.40.1170:FF:000027">
    <property type="entry name" value="Adaptor complexes medium subunit family protein"/>
    <property type="match status" value="1"/>
</dbReference>
<dbReference type="CDD" id="cd09256">
    <property type="entry name" value="AP_MuD_MHD"/>
    <property type="match status" value="1"/>
</dbReference>
<dbReference type="FunFam" id="2.60.40.1170:FF:000025">
    <property type="entry name" value="AP-5 complex subunit mu isoform X1"/>
    <property type="match status" value="1"/>
</dbReference>
<dbReference type="EMBL" id="RWGY01000002">
    <property type="protein sequence ID" value="TVU50006.1"/>
    <property type="molecule type" value="Genomic_DNA"/>
</dbReference>
<feature type="region of interest" description="Disordered" evidence="6">
    <location>
        <begin position="511"/>
        <end position="531"/>
    </location>
</feature>
<dbReference type="InterPro" id="IPR036168">
    <property type="entry name" value="AP2_Mu_C_sf"/>
</dbReference>
<dbReference type="PROSITE" id="PS00991">
    <property type="entry name" value="CLAT_ADAPTOR_M_2"/>
    <property type="match status" value="1"/>
</dbReference>
<gene>
    <name evidence="8" type="ORF">EJB05_01355</name>
</gene>
<dbReference type="GO" id="GO:0005829">
    <property type="term" value="C:cytosol"/>
    <property type="evidence" value="ECO:0007669"/>
    <property type="project" value="TreeGrafter"/>
</dbReference>
<dbReference type="GO" id="GO:0006886">
    <property type="term" value="P:intracellular protein transport"/>
    <property type="evidence" value="ECO:0007669"/>
    <property type="project" value="InterPro"/>
</dbReference>
<keyword evidence="4" id="KW-0472">Membrane</keyword>
<dbReference type="PROSITE" id="PS51072">
    <property type="entry name" value="MHD"/>
    <property type="match status" value="1"/>
</dbReference>
<name>A0A5J9WPX4_9POAL</name>
<dbReference type="PANTHER" id="PTHR16082:SF2">
    <property type="entry name" value="AP-5 COMPLEX SUBUNIT MU-1"/>
    <property type="match status" value="1"/>
</dbReference>
<dbReference type="Pfam" id="PF00928">
    <property type="entry name" value="Adap_comp_sub"/>
    <property type="match status" value="1"/>
</dbReference>
<dbReference type="GO" id="GO:0030131">
    <property type="term" value="C:clathrin adaptor complex"/>
    <property type="evidence" value="ECO:0007669"/>
    <property type="project" value="InterPro"/>
</dbReference>
<dbReference type="GO" id="GO:0005770">
    <property type="term" value="C:late endosome"/>
    <property type="evidence" value="ECO:0007669"/>
    <property type="project" value="TreeGrafter"/>
</dbReference>
<dbReference type="GO" id="GO:0005764">
    <property type="term" value="C:lysosome"/>
    <property type="evidence" value="ECO:0007669"/>
    <property type="project" value="TreeGrafter"/>
</dbReference>
<dbReference type="AlphaFoldDB" id="A0A5J9WPX4"/>
<evidence type="ECO:0000256" key="4">
    <source>
        <dbReference type="ARBA" id="ARBA00023136"/>
    </source>
</evidence>
<evidence type="ECO:0000313" key="8">
    <source>
        <dbReference type="EMBL" id="TVU50006.1"/>
    </source>
</evidence>
<reference evidence="8 9" key="1">
    <citation type="journal article" date="2019" name="Sci. Rep.">
        <title>A high-quality genome of Eragrostis curvula grass provides insights into Poaceae evolution and supports new strategies to enhance forage quality.</title>
        <authorList>
            <person name="Carballo J."/>
            <person name="Santos B.A.C.M."/>
            <person name="Zappacosta D."/>
            <person name="Garbus I."/>
            <person name="Selva J.P."/>
            <person name="Gallo C.A."/>
            <person name="Diaz A."/>
            <person name="Albertini E."/>
            <person name="Caccamo M."/>
            <person name="Echenique V."/>
        </authorList>
    </citation>
    <scope>NUCLEOTIDE SEQUENCE [LARGE SCALE GENOMIC DNA]</scope>
    <source>
        <strain evidence="9">cv. Victoria</strain>
        <tissue evidence="8">Leaf</tissue>
    </source>
</reference>
<proteinExistence type="inferred from homology"/>
<dbReference type="InterPro" id="IPR018240">
    <property type="entry name" value="Clathrin_mu_CS"/>
</dbReference>
<evidence type="ECO:0000313" key="9">
    <source>
        <dbReference type="Proteomes" id="UP000324897"/>
    </source>
</evidence>
<keyword evidence="9" id="KW-1185">Reference proteome</keyword>
<dbReference type="InterPro" id="IPR039591">
    <property type="entry name" value="AP5M1"/>
</dbReference>
<comment type="similarity">
    <text evidence="1">Belongs to the adaptor complexes medium subunit family.</text>
</comment>
<dbReference type="GO" id="GO:0016197">
    <property type="term" value="P:endosomal transport"/>
    <property type="evidence" value="ECO:0007669"/>
    <property type="project" value="TreeGrafter"/>
</dbReference>
<dbReference type="Proteomes" id="UP000324897">
    <property type="component" value="Chromosome 6"/>
</dbReference>
<feature type="domain" description="MHD" evidence="7">
    <location>
        <begin position="309"/>
        <end position="571"/>
    </location>
</feature>
<comment type="subcellular location">
    <subcellularLocation>
        <location evidence="5">Endomembrane system</location>
        <topology evidence="5">Peripheral membrane protein</topology>
        <orientation evidence="5">Cytoplasmic side</orientation>
    </subcellularLocation>
</comment>
<evidence type="ECO:0000259" key="7">
    <source>
        <dbReference type="PROSITE" id="PS51072"/>
    </source>
</evidence>
<evidence type="ECO:0000256" key="3">
    <source>
        <dbReference type="ARBA" id="ARBA00022927"/>
    </source>
</evidence>
<dbReference type="PANTHER" id="PTHR16082">
    <property type="entry name" value="AP-5 COMPLEX SUBUNIT MU-1"/>
    <property type="match status" value="1"/>
</dbReference>
<evidence type="ECO:0000256" key="1">
    <source>
        <dbReference type="ARBA" id="ARBA00005324"/>
    </source>
</evidence>
<dbReference type="SUPFAM" id="SSF49447">
    <property type="entry name" value="Second domain of Mu2 adaptin subunit (ap50) of ap2 adaptor"/>
    <property type="match status" value="1"/>
</dbReference>
<protein>
    <recommendedName>
        <fullName evidence="7">MHD domain-containing protein</fullName>
    </recommendedName>
</protein>
<sequence length="648" mass="70660">MSGGGCSVRAIWILTPHDTVAFSRRFAVVEKRWRVAWDAEGGGGSGDGKSAGAPLPADYEVAAAFAERRRREGTARGSGIRTSASPEGSDSWVDDPITRHIISLHINKEEGSGFMLWPLVLQKRGGYYVLVLPMVDPQSFRAYENLLKKSDCGSSAKETGNLSSILLNLPCITGAFMVAHVIGDIITGDLAEPEVIVSSGPSVGGLLDSLTGSIGISSRPKPIAAPVAAPTASVSSPVGAAQSESFKGGVRPFDKDVLRNFIIGAMPFGTPQDLNYTNVTSIRTNGASADPLPTDQKQPAWKPYLYKGRQRILFSTLEMINAAMYDRDDVPDVLSVSGQITCRAELEGLPDVSLPLTGLKAARVEVSSFHHCVQASEPNDHKQTLVFQPPLGNFVLMHYQAPCNIDPPVKGFYQLSMVSENEGAFLFKLRLMEGYKSPFIMEFCMVTMPFPRRRVASYDGNPSVGTVSMTEHSIEWRIVSSGRGLSGRSIEATFSGTVRFYPRTTQRANSSFRSSTAYAEDSDSEQDNLKNGSNLDDYLMEKMNKDLQAVDLEEPLCWQAYNYAKVSFKIVGGTMSGLTIDPKSVNIYPSVKAPAEYSMQFGFIRLPQEITYCGTPWGNAQLLLCLKNFELVYSAIQDHILPFSFLGP</sequence>
<dbReference type="OrthoDB" id="1877176at2759"/>
<keyword evidence="3" id="KW-0653">Protein transport</keyword>
<evidence type="ECO:0000256" key="5">
    <source>
        <dbReference type="ARBA" id="ARBA00029433"/>
    </source>
</evidence>
<organism evidence="8 9">
    <name type="scientific">Eragrostis curvula</name>
    <name type="common">weeping love grass</name>
    <dbReference type="NCBI Taxonomy" id="38414"/>
    <lineage>
        <taxon>Eukaryota</taxon>
        <taxon>Viridiplantae</taxon>
        <taxon>Streptophyta</taxon>
        <taxon>Embryophyta</taxon>
        <taxon>Tracheophyta</taxon>
        <taxon>Spermatophyta</taxon>
        <taxon>Magnoliopsida</taxon>
        <taxon>Liliopsida</taxon>
        <taxon>Poales</taxon>
        <taxon>Poaceae</taxon>
        <taxon>PACMAD clade</taxon>
        <taxon>Chloridoideae</taxon>
        <taxon>Eragrostideae</taxon>
        <taxon>Eragrostidinae</taxon>
        <taxon>Eragrostis</taxon>
    </lineage>
</organism>
<dbReference type="Gene3D" id="2.60.40.1170">
    <property type="entry name" value="Mu homology domain, subdomain B"/>
    <property type="match status" value="1"/>
</dbReference>
<accession>A0A5J9WPX4</accession>
<dbReference type="Gramene" id="TVU50006">
    <property type="protein sequence ID" value="TVU50006"/>
    <property type="gene ID" value="EJB05_01355"/>
</dbReference>
<comment type="caution">
    <text evidence="8">The sequence shown here is derived from an EMBL/GenBank/DDBJ whole genome shotgun (WGS) entry which is preliminary data.</text>
</comment>